<evidence type="ECO:0000313" key="2">
    <source>
        <dbReference type="EMBL" id="KAH0544578.1"/>
    </source>
</evidence>
<evidence type="ECO:0000313" key="3">
    <source>
        <dbReference type="Proteomes" id="UP000750711"/>
    </source>
</evidence>
<reference evidence="2" key="1">
    <citation type="submission" date="2021-03" db="EMBL/GenBank/DDBJ databases">
        <title>Comparative genomics and phylogenomic investigation of the class Geoglossomycetes provide insights into ecological specialization and systematics.</title>
        <authorList>
            <person name="Melie T."/>
            <person name="Pirro S."/>
            <person name="Miller A.N."/>
            <person name="Quandt A."/>
        </authorList>
    </citation>
    <scope>NUCLEOTIDE SEQUENCE</scope>
    <source>
        <strain evidence="2">CAQ_001_2017</strain>
    </source>
</reference>
<dbReference type="AlphaFoldDB" id="A0A9P8IBT3"/>
<feature type="compositionally biased region" description="Basic residues" evidence="1">
    <location>
        <begin position="382"/>
        <end position="394"/>
    </location>
</feature>
<dbReference type="PANTHER" id="PTHR40618:SF1">
    <property type="entry name" value="B-ZIP TRANSCRIPTION FACTOR (EUROFUNG)"/>
    <property type="match status" value="1"/>
</dbReference>
<comment type="caution">
    <text evidence="2">The sequence shown here is derived from an EMBL/GenBank/DDBJ whole genome shotgun (WGS) entry which is preliminary data.</text>
</comment>
<protein>
    <submittedName>
        <fullName evidence="2">Uncharacterized protein</fullName>
    </submittedName>
</protein>
<name>A0A9P8IBT3_9PEZI</name>
<feature type="compositionally biased region" description="Acidic residues" evidence="1">
    <location>
        <begin position="1"/>
        <end position="10"/>
    </location>
</feature>
<dbReference type="EMBL" id="JAGHQM010003359">
    <property type="protein sequence ID" value="KAH0544578.1"/>
    <property type="molecule type" value="Genomic_DNA"/>
</dbReference>
<evidence type="ECO:0000256" key="1">
    <source>
        <dbReference type="SAM" id="MobiDB-lite"/>
    </source>
</evidence>
<organism evidence="2 3">
    <name type="scientific">Trichoglossum hirsutum</name>
    <dbReference type="NCBI Taxonomy" id="265104"/>
    <lineage>
        <taxon>Eukaryota</taxon>
        <taxon>Fungi</taxon>
        <taxon>Dikarya</taxon>
        <taxon>Ascomycota</taxon>
        <taxon>Pezizomycotina</taxon>
        <taxon>Geoglossomycetes</taxon>
        <taxon>Geoglossales</taxon>
        <taxon>Geoglossaceae</taxon>
        <taxon>Trichoglossum</taxon>
    </lineage>
</organism>
<keyword evidence="3" id="KW-1185">Reference proteome</keyword>
<feature type="region of interest" description="Disordered" evidence="1">
    <location>
        <begin position="259"/>
        <end position="298"/>
    </location>
</feature>
<sequence length="407" mass="44708">MVHEFEEVEALNENGKRPIQPASSQVPQHQEGTDASSRSPTSTTPENGLGPVQSLQQFRVEVPSVDQYPHAFDTQQTAPPIPWTFSFQETTFARRLHRAAVERGYYLLLSPNSPPSEVSRVFDFCFTFSDRNETLRRLREILMRSNRESLEYSQAPLLHIGGAGLRYPRKNTLGSLEKKAVASADLTTPVRSVGPMALAITGGMKEKGVTPEMMIELLGLSGEWFDSNDVEGYLREKGVVIAGDSSFADIEVEFLDTLDSTSTATPPSPIFSNSNSGDSASTNGRSSPSELSSYNHGSGDQGFRFSNDILFTDTADPFHANAIDNSGDWYFNPNLEKPLRHNSDGTYNLSDPRDLFGFGAYTRAGANATSTPHEPNASKVTSIKKRNSSSNSRRRKVVSIDVTVLVE</sequence>
<feature type="region of interest" description="Disordered" evidence="1">
    <location>
        <begin position="1"/>
        <end position="51"/>
    </location>
</feature>
<dbReference type="Proteomes" id="UP000750711">
    <property type="component" value="Unassembled WGS sequence"/>
</dbReference>
<feature type="non-terminal residue" evidence="2">
    <location>
        <position position="407"/>
    </location>
</feature>
<feature type="compositionally biased region" description="Polar residues" evidence="1">
    <location>
        <begin position="367"/>
        <end position="381"/>
    </location>
</feature>
<proteinExistence type="predicted"/>
<dbReference type="PANTHER" id="PTHR40618">
    <property type="entry name" value="B-ZIP TRANSCRIPTION FACTOR (EUROFUNG)-RELATED"/>
    <property type="match status" value="1"/>
</dbReference>
<feature type="compositionally biased region" description="Polar residues" evidence="1">
    <location>
        <begin position="21"/>
        <end position="46"/>
    </location>
</feature>
<accession>A0A9P8IBT3</accession>
<feature type="region of interest" description="Disordered" evidence="1">
    <location>
        <begin position="366"/>
        <end position="394"/>
    </location>
</feature>
<gene>
    <name evidence="2" type="ORF">GP486_008506</name>
</gene>